<feature type="region of interest" description="Disordered" evidence="1">
    <location>
        <begin position="1"/>
        <end position="24"/>
    </location>
</feature>
<proteinExistence type="predicted"/>
<sequence length="71" mass="7912">MNNDITGVSHRPPPPAALLGGRSHRRYGHGDWRAGFDPAPGPETHRLSDGRVIPSRWFANVEPALTRCRSW</sequence>
<accession>A0A5S4H5K9</accession>
<dbReference type="Proteomes" id="UP000305238">
    <property type="component" value="Unassembled WGS sequence"/>
</dbReference>
<dbReference type="AlphaFoldDB" id="A0A5S4H5K9"/>
<name>A0A5S4H5K9_9ACTN</name>
<feature type="region of interest" description="Disordered" evidence="1">
    <location>
        <begin position="29"/>
        <end position="48"/>
    </location>
</feature>
<gene>
    <name evidence="2" type="ORF">ETD96_11400</name>
</gene>
<dbReference type="OrthoDB" id="3395054at2"/>
<evidence type="ECO:0000313" key="3">
    <source>
        <dbReference type="Proteomes" id="UP000305238"/>
    </source>
</evidence>
<organism evidence="2 3">
    <name type="scientific">Actinomadura geliboluensis</name>
    <dbReference type="NCBI Taxonomy" id="882440"/>
    <lineage>
        <taxon>Bacteria</taxon>
        <taxon>Bacillati</taxon>
        <taxon>Actinomycetota</taxon>
        <taxon>Actinomycetes</taxon>
        <taxon>Streptosporangiales</taxon>
        <taxon>Thermomonosporaceae</taxon>
        <taxon>Actinomadura</taxon>
    </lineage>
</organism>
<dbReference type="EMBL" id="VCKZ01000061">
    <property type="protein sequence ID" value="TMR40299.1"/>
    <property type="molecule type" value="Genomic_DNA"/>
</dbReference>
<evidence type="ECO:0000256" key="1">
    <source>
        <dbReference type="SAM" id="MobiDB-lite"/>
    </source>
</evidence>
<dbReference type="RefSeq" id="WP_138636294.1">
    <property type="nucleotide sequence ID" value="NZ_JASWDG010000040.1"/>
</dbReference>
<protein>
    <submittedName>
        <fullName evidence="2">Uncharacterized protein</fullName>
    </submittedName>
</protein>
<keyword evidence="3" id="KW-1185">Reference proteome</keyword>
<evidence type="ECO:0000313" key="2">
    <source>
        <dbReference type="EMBL" id="TMR40299.1"/>
    </source>
</evidence>
<reference evidence="2 3" key="1">
    <citation type="submission" date="2019-05" db="EMBL/GenBank/DDBJ databases">
        <title>Draft genome sequence of Actinomadura geliboluensis A8036.</title>
        <authorList>
            <person name="Saricaoglu S."/>
            <person name="Isik K."/>
        </authorList>
    </citation>
    <scope>NUCLEOTIDE SEQUENCE [LARGE SCALE GENOMIC DNA]</scope>
    <source>
        <strain evidence="2 3">A8036</strain>
    </source>
</reference>
<comment type="caution">
    <text evidence="2">The sequence shown here is derived from an EMBL/GenBank/DDBJ whole genome shotgun (WGS) entry which is preliminary data.</text>
</comment>